<sequence length="304" mass="30987">MTGNMNIEYPRRERAPMRSWTQEQRGVLKPVRGEGDTKACLSFQRPCCHARVVGVLWQSSEVAWHACGMSNVLSCLMVFPSVGHIVVVAAAVNAEAVARARAVVREGGSAWGGLCRDGICHLAGGSGKVISTAGGVRRDVGISGGFSCDDSSGGRGLIILCGSEMAVGRYEMAAWSGSRGMGGKCEVVGISIGVMAEMDGVGATMEGMVVDREGTAVGNMGIGVETDEWQGCDQGCNSDNGDTQGMGAGRAEMGGVRVAVDVVEETGACTDVGMDMTGSETAAVGEMGSMTAGGTKAKATGGGA</sequence>
<proteinExistence type="predicted"/>
<accession>A0ACC0U1X3</accession>
<protein>
    <submittedName>
        <fullName evidence="1">Uncharacterized protein</fullName>
    </submittedName>
</protein>
<name>A0ACC0U1X3_9AGAM</name>
<dbReference type="EMBL" id="JAGFNK010000261">
    <property type="protein sequence ID" value="KAI9455026.1"/>
    <property type="molecule type" value="Genomic_DNA"/>
</dbReference>
<evidence type="ECO:0000313" key="1">
    <source>
        <dbReference type="EMBL" id="KAI9455026.1"/>
    </source>
</evidence>
<dbReference type="Proteomes" id="UP001207468">
    <property type="component" value="Unassembled WGS sequence"/>
</dbReference>
<gene>
    <name evidence="1" type="ORF">F5148DRAFT_1151582</name>
</gene>
<organism evidence="1 2">
    <name type="scientific">Russula earlei</name>
    <dbReference type="NCBI Taxonomy" id="71964"/>
    <lineage>
        <taxon>Eukaryota</taxon>
        <taxon>Fungi</taxon>
        <taxon>Dikarya</taxon>
        <taxon>Basidiomycota</taxon>
        <taxon>Agaricomycotina</taxon>
        <taxon>Agaricomycetes</taxon>
        <taxon>Russulales</taxon>
        <taxon>Russulaceae</taxon>
        <taxon>Russula</taxon>
    </lineage>
</organism>
<reference evidence="1" key="1">
    <citation type="submission" date="2021-03" db="EMBL/GenBank/DDBJ databases">
        <title>Evolutionary priming and transition to the ectomycorrhizal habit in an iconic lineage of mushroom-forming fungi: is preadaptation a requirement?</title>
        <authorList>
            <consortium name="DOE Joint Genome Institute"/>
            <person name="Looney B.P."/>
            <person name="Miyauchi S."/>
            <person name="Morin E."/>
            <person name="Drula E."/>
            <person name="Courty P.E."/>
            <person name="Chicoki N."/>
            <person name="Fauchery L."/>
            <person name="Kohler A."/>
            <person name="Kuo A."/>
            <person name="LaButti K."/>
            <person name="Pangilinan J."/>
            <person name="Lipzen A."/>
            <person name="Riley R."/>
            <person name="Andreopoulos W."/>
            <person name="He G."/>
            <person name="Johnson J."/>
            <person name="Barry K.W."/>
            <person name="Grigoriev I.V."/>
            <person name="Nagy L."/>
            <person name="Hibbett D."/>
            <person name="Henrissat B."/>
            <person name="Matheny P.B."/>
            <person name="Labbe J."/>
            <person name="Martin A.F."/>
        </authorList>
    </citation>
    <scope>NUCLEOTIDE SEQUENCE</scope>
    <source>
        <strain evidence="1">BPL698</strain>
    </source>
</reference>
<keyword evidence="2" id="KW-1185">Reference proteome</keyword>
<evidence type="ECO:0000313" key="2">
    <source>
        <dbReference type="Proteomes" id="UP001207468"/>
    </source>
</evidence>
<comment type="caution">
    <text evidence="1">The sequence shown here is derived from an EMBL/GenBank/DDBJ whole genome shotgun (WGS) entry which is preliminary data.</text>
</comment>